<dbReference type="InterPro" id="IPR001789">
    <property type="entry name" value="Sig_transdc_resp-reg_receiver"/>
</dbReference>
<comment type="catalytic activity">
    <reaction evidence="2">
        <text>2 GTP = 3',3'-c-di-GMP + 2 diphosphate</text>
        <dbReference type="Rhea" id="RHEA:24898"/>
        <dbReference type="ChEBI" id="CHEBI:33019"/>
        <dbReference type="ChEBI" id="CHEBI:37565"/>
        <dbReference type="ChEBI" id="CHEBI:58805"/>
        <dbReference type="EC" id="2.7.7.65"/>
    </reaction>
</comment>
<dbReference type="PANTHER" id="PTHR45138">
    <property type="entry name" value="REGULATORY COMPONENTS OF SENSORY TRANSDUCTION SYSTEM"/>
    <property type="match status" value="1"/>
</dbReference>
<organism evidence="6 7">
    <name type="scientific">Allorhizobium terrae</name>
    <dbReference type="NCBI Taxonomy" id="1848972"/>
    <lineage>
        <taxon>Bacteria</taxon>
        <taxon>Pseudomonadati</taxon>
        <taxon>Pseudomonadota</taxon>
        <taxon>Alphaproteobacteria</taxon>
        <taxon>Hyphomicrobiales</taxon>
        <taxon>Rhizobiaceae</taxon>
        <taxon>Rhizobium/Agrobacterium group</taxon>
        <taxon>Allorhizobium</taxon>
    </lineage>
</organism>
<evidence type="ECO:0000259" key="5">
    <source>
        <dbReference type="PROSITE" id="PS50887"/>
    </source>
</evidence>
<dbReference type="EMBL" id="SSOA01000002">
    <property type="protein sequence ID" value="THF52308.1"/>
    <property type="molecule type" value="Genomic_DNA"/>
</dbReference>
<evidence type="ECO:0000256" key="3">
    <source>
        <dbReference type="PROSITE-ProRule" id="PRU00169"/>
    </source>
</evidence>
<evidence type="ECO:0000259" key="4">
    <source>
        <dbReference type="PROSITE" id="PS50110"/>
    </source>
</evidence>
<dbReference type="InterPro" id="IPR050469">
    <property type="entry name" value="Diguanylate_Cyclase"/>
</dbReference>
<dbReference type="InterPro" id="IPR000160">
    <property type="entry name" value="GGDEF_dom"/>
</dbReference>
<dbReference type="SMART" id="SM00448">
    <property type="entry name" value="REC"/>
    <property type="match status" value="2"/>
</dbReference>
<protein>
    <recommendedName>
        <fullName evidence="1">diguanylate cyclase</fullName>
        <ecNumber evidence="1">2.7.7.65</ecNumber>
    </recommendedName>
</protein>
<dbReference type="GO" id="GO:0000160">
    <property type="term" value="P:phosphorelay signal transduction system"/>
    <property type="evidence" value="ECO:0007669"/>
    <property type="project" value="InterPro"/>
</dbReference>
<dbReference type="Pfam" id="PF00072">
    <property type="entry name" value="Response_reg"/>
    <property type="match status" value="2"/>
</dbReference>
<dbReference type="GO" id="GO:0005886">
    <property type="term" value="C:plasma membrane"/>
    <property type="evidence" value="ECO:0007669"/>
    <property type="project" value="TreeGrafter"/>
</dbReference>
<evidence type="ECO:0000256" key="2">
    <source>
        <dbReference type="ARBA" id="ARBA00034247"/>
    </source>
</evidence>
<dbReference type="Gene3D" id="3.30.70.270">
    <property type="match status" value="1"/>
</dbReference>
<dbReference type="PROSITE" id="PS50110">
    <property type="entry name" value="RESPONSE_REGULATORY"/>
    <property type="match status" value="2"/>
</dbReference>
<sequence>MTARILIVDDIPANVKLLEVRLLAEYLEVLTAGSGLEALDICENTQVDVVLLDVMMPGMDGFEVCERLKANPRTAHIPVVIVTALDQPSDRVKGLKAGADDFLTKPVNDLQLISRVKSLVRLKTLSDELRLRAEAGQRMGIEDLFSLADGQLDEAGQVLLVDSRASSQERIIKTLKPVAEVMAISDAQAALFEAAEKNFDLVIVNGALDDYDPLRLFAQLRSLERTRFIPLLLIAEQGEGGLTARALDLGVNDYIVRPVDPNELVARTLTQIRRKRYNDRLRDSVRQSMEMAVTDGLTGLSNRRYLDTHLKILFERAAARKRPMSVCLVDIDRFKLVNDTYGHEAGDDVLREFSARVRSMVRGADLACRYGGEEFIVVMPNTSMDIAKKVAERLREMVEQTPFQLTSGPKITVTASIGIAETSVDCATPEQLLREADKALYKAKRDGRNRVVSAAA</sequence>
<dbReference type="GO" id="GO:0043709">
    <property type="term" value="P:cell adhesion involved in single-species biofilm formation"/>
    <property type="evidence" value="ECO:0007669"/>
    <property type="project" value="TreeGrafter"/>
</dbReference>
<evidence type="ECO:0000313" key="6">
    <source>
        <dbReference type="EMBL" id="THF52308.1"/>
    </source>
</evidence>
<dbReference type="SMART" id="SM00267">
    <property type="entry name" value="GGDEF"/>
    <property type="match status" value="1"/>
</dbReference>
<dbReference type="InterPro" id="IPR043128">
    <property type="entry name" value="Rev_trsase/Diguanyl_cyclase"/>
</dbReference>
<comment type="caution">
    <text evidence="6">The sequence shown here is derived from an EMBL/GenBank/DDBJ whole genome shotgun (WGS) entry which is preliminary data.</text>
</comment>
<name>A0A4S4A1W0_9HYPH</name>
<evidence type="ECO:0000313" key="7">
    <source>
        <dbReference type="Proteomes" id="UP000310754"/>
    </source>
</evidence>
<feature type="domain" description="GGDEF" evidence="5">
    <location>
        <begin position="322"/>
        <end position="456"/>
    </location>
</feature>
<dbReference type="EC" id="2.7.7.65" evidence="1"/>
<feature type="domain" description="Response regulatory" evidence="4">
    <location>
        <begin position="4"/>
        <end position="120"/>
    </location>
</feature>
<dbReference type="Pfam" id="PF00990">
    <property type="entry name" value="GGDEF"/>
    <property type="match status" value="1"/>
</dbReference>
<dbReference type="GO" id="GO:1902201">
    <property type="term" value="P:negative regulation of bacterial-type flagellum-dependent cell motility"/>
    <property type="evidence" value="ECO:0007669"/>
    <property type="project" value="TreeGrafter"/>
</dbReference>
<dbReference type="SUPFAM" id="SSF52172">
    <property type="entry name" value="CheY-like"/>
    <property type="match status" value="2"/>
</dbReference>
<dbReference type="NCBIfam" id="NF007135">
    <property type="entry name" value="PRK09581.1"/>
    <property type="match status" value="1"/>
</dbReference>
<dbReference type="NCBIfam" id="TIGR00254">
    <property type="entry name" value="GGDEF"/>
    <property type="match status" value="1"/>
</dbReference>
<dbReference type="CDD" id="cd17538">
    <property type="entry name" value="REC_D1_PleD-like"/>
    <property type="match status" value="1"/>
</dbReference>
<feature type="modified residue" description="4-aspartylphosphate" evidence="3">
    <location>
        <position position="53"/>
    </location>
</feature>
<gene>
    <name evidence="6" type="ORF">E6C51_05760</name>
</gene>
<dbReference type="RefSeq" id="WP_190235303.1">
    <property type="nucleotide sequence ID" value="NZ_SSOA01000002.1"/>
</dbReference>
<dbReference type="SUPFAM" id="SSF55073">
    <property type="entry name" value="Nucleotide cyclase"/>
    <property type="match status" value="1"/>
</dbReference>
<dbReference type="InterPro" id="IPR011006">
    <property type="entry name" value="CheY-like_superfamily"/>
</dbReference>
<feature type="domain" description="Response regulatory" evidence="4">
    <location>
        <begin position="157"/>
        <end position="272"/>
    </location>
</feature>
<dbReference type="InterPro" id="IPR029787">
    <property type="entry name" value="Nucleotide_cyclase"/>
</dbReference>
<dbReference type="FunFam" id="3.30.70.270:FF:000001">
    <property type="entry name" value="Diguanylate cyclase domain protein"/>
    <property type="match status" value="1"/>
</dbReference>
<evidence type="ECO:0000256" key="1">
    <source>
        <dbReference type="ARBA" id="ARBA00012528"/>
    </source>
</evidence>
<dbReference type="Gene3D" id="3.40.50.2300">
    <property type="match status" value="1"/>
</dbReference>
<dbReference type="AlphaFoldDB" id="A0A4S4A1W0"/>
<dbReference type="GO" id="GO:0052621">
    <property type="term" value="F:diguanylate cyclase activity"/>
    <property type="evidence" value="ECO:0007669"/>
    <property type="project" value="UniProtKB-EC"/>
</dbReference>
<comment type="caution">
    <text evidence="3">Lacks conserved residue(s) required for the propagation of feature annotation.</text>
</comment>
<dbReference type="FunFam" id="3.40.50.2300:FF:000574">
    <property type="entry name" value="Response regulator PleD"/>
    <property type="match status" value="1"/>
</dbReference>
<accession>A0A4S4A1W0</accession>
<dbReference type="Proteomes" id="UP000310754">
    <property type="component" value="Unassembled WGS sequence"/>
</dbReference>
<keyword evidence="7" id="KW-1185">Reference proteome</keyword>
<dbReference type="PANTHER" id="PTHR45138:SF9">
    <property type="entry name" value="DIGUANYLATE CYCLASE DGCM-RELATED"/>
    <property type="match status" value="1"/>
</dbReference>
<dbReference type="PROSITE" id="PS50887">
    <property type="entry name" value="GGDEF"/>
    <property type="match status" value="1"/>
</dbReference>
<reference evidence="6 7" key="1">
    <citation type="submission" date="2019-04" db="EMBL/GenBank/DDBJ databases">
        <title>Rhizobium terrae sp. nov., isolated from a paddy soil.</title>
        <authorList>
            <person name="Lin S.-Y."/>
            <person name="Hameed A."/>
            <person name="Huang H.-I."/>
            <person name="Young C.-C."/>
        </authorList>
    </citation>
    <scope>NUCLEOTIDE SEQUENCE [LARGE SCALE GENOMIC DNA]</scope>
    <source>
        <strain evidence="6 7">CC-HIH110</strain>
    </source>
</reference>
<keyword evidence="3" id="KW-0597">Phosphoprotein</keyword>
<dbReference type="CDD" id="cd01949">
    <property type="entry name" value="GGDEF"/>
    <property type="match status" value="1"/>
</dbReference>
<proteinExistence type="predicted"/>